<dbReference type="InterPro" id="IPR024419">
    <property type="entry name" value="YvrJ"/>
</dbReference>
<evidence type="ECO:0000256" key="1">
    <source>
        <dbReference type="SAM" id="Phobius"/>
    </source>
</evidence>
<accession>A0A2X1YKC6</accession>
<dbReference type="STRING" id="54005.HMPREF3229_01787"/>
<protein>
    <submittedName>
        <fullName evidence="2">YvrJ protein family</fullName>
    </submittedName>
</protein>
<gene>
    <name evidence="2" type="ORF">NCTC13076_01257</name>
</gene>
<proteinExistence type="predicted"/>
<organism evidence="2 3">
    <name type="scientific">Peptoniphilus harei</name>
    <dbReference type="NCBI Taxonomy" id="54005"/>
    <lineage>
        <taxon>Bacteria</taxon>
        <taxon>Bacillati</taxon>
        <taxon>Bacillota</taxon>
        <taxon>Tissierellia</taxon>
        <taxon>Tissierellales</taxon>
        <taxon>Peptoniphilaceae</taxon>
        <taxon>Peptoniphilus</taxon>
    </lineage>
</organism>
<keyword evidence="1" id="KW-0812">Transmembrane</keyword>
<keyword evidence="1" id="KW-0472">Membrane</keyword>
<name>A0A2X1YKC6_9FIRM</name>
<evidence type="ECO:0000313" key="3">
    <source>
        <dbReference type="Proteomes" id="UP000250070"/>
    </source>
</evidence>
<dbReference type="EMBL" id="UATM01000032">
    <property type="protein sequence ID" value="SPY48031.1"/>
    <property type="molecule type" value="Genomic_DNA"/>
</dbReference>
<reference evidence="2 3" key="1">
    <citation type="submission" date="2018-06" db="EMBL/GenBank/DDBJ databases">
        <authorList>
            <consortium name="Pathogen Informatics"/>
            <person name="Doyle S."/>
        </authorList>
    </citation>
    <scope>NUCLEOTIDE SEQUENCE [LARGE SCALE GENOMIC DNA]</scope>
    <source>
        <strain evidence="2 3">NCTC13076</strain>
    </source>
</reference>
<dbReference type="Pfam" id="PF12841">
    <property type="entry name" value="YvrJ"/>
    <property type="match status" value="1"/>
</dbReference>
<keyword evidence="1" id="KW-1133">Transmembrane helix</keyword>
<dbReference type="AlphaFoldDB" id="A0A2X1YKC6"/>
<sequence>MMEDLIANISNIGFPIAISCYLLVRLEKKMEELKEVIVDLSKALEDIGK</sequence>
<dbReference type="RefSeq" id="WP_316068458.1">
    <property type="nucleotide sequence ID" value="NZ_JAGZZP010000005.1"/>
</dbReference>
<feature type="transmembrane region" description="Helical" evidence="1">
    <location>
        <begin position="6"/>
        <end position="24"/>
    </location>
</feature>
<evidence type="ECO:0000313" key="2">
    <source>
        <dbReference type="EMBL" id="SPY48031.1"/>
    </source>
</evidence>
<dbReference type="Proteomes" id="UP000250070">
    <property type="component" value="Unassembled WGS sequence"/>
</dbReference>